<evidence type="ECO:0000313" key="1">
    <source>
        <dbReference type="EMBL" id="KAF2630907.1"/>
    </source>
</evidence>
<keyword evidence="2" id="KW-1185">Reference proteome</keyword>
<reference evidence="1" key="1">
    <citation type="journal article" date="2020" name="Stud. Mycol.">
        <title>101 Dothideomycetes genomes: a test case for predicting lifestyles and emergence of pathogens.</title>
        <authorList>
            <person name="Haridas S."/>
            <person name="Albert R."/>
            <person name="Binder M."/>
            <person name="Bloem J."/>
            <person name="Labutti K."/>
            <person name="Salamov A."/>
            <person name="Andreopoulos B."/>
            <person name="Baker S."/>
            <person name="Barry K."/>
            <person name="Bills G."/>
            <person name="Bluhm B."/>
            <person name="Cannon C."/>
            <person name="Castanera R."/>
            <person name="Culley D."/>
            <person name="Daum C."/>
            <person name="Ezra D."/>
            <person name="Gonzalez J."/>
            <person name="Henrissat B."/>
            <person name="Kuo A."/>
            <person name="Liang C."/>
            <person name="Lipzen A."/>
            <person name="Lutzoni F."/>
            <person name="Magnuson J."/>
            <person name="Mondo S."/>
            <person name="Nolan M."/>
            <person name="Ohm R."/>
            <person name="Pangilinan J."/>
            <person name="Park H.-J."/>
            <person name="Ramirez L."/>
            <person name="Alfaro M."/>
            <person name="Sun H."/>
            <person name="Tritt A."/>
            <person name="Yoshinaga Y."/>
            <person name="Zwiers L.-H."/>
            <person name="Turgeon B."/>
            <person name="Goodwin S."/>
            <person name="Spatafora J."/>
            <person name="Crous P."/>
            <person name="Grigoriev I."/>
        </authorList>
    </citation>
    <scope>NUCLEOTIDE SEQUENCE</scope>
    <source>
        <strain evidence="1">CBS 525.71</strain>
    </source>
</reference>
<name>A0ACB6SCT2_9PLEO</name>
<protein>
    <submittedName>
        <fullName evidence="1">Uncharacterized protein</fullName>
    </submittedName>
</protein>
<sequence length="85" mass="8855">MRAQGEGLALWTSLRNWATNSVTSTDLMNILVELAATKTPVKLDSIDVLGATAIKPQGATVVKFARDEGISKALETAARAGGADV</sequence>
<proteinExistence type="predicted"/>
<accession>A0ACB6SCT2</accession>
<dbReference type="EMBL" id="MU006706">
    <property type="protein sequence ID" value="KAF2630907.1"/>
    <property type="molecule type" value="Genomic_DNA"/>
</dbReference>
<gene>
    <name evidence="1" type="ORF">BU25DRAFT_408172</name>
</gene>
<comment type="caution">
    <text evidence="1">The sequence shown here is derived from an EMBL/GenBank/DDBJ whole genome shotgun (WGS) entry which is preliminary data.</text>
</comment>
<organism evidence="1 2">
    <name type="scientific">Macroventuria anomochaeta</name>
    <dbReference type="NCBI Taxonomy" id="301207"/>
    <lineage>
        <taxon>Eukaryota</taxon>
        <taxon>Fungi</taxon>
        <taxon>Dikarya</taxon>
        <taxon>Ascomycota</taxon>
        <taxon>Pezizomycotina</taxon>
        <taxon>Dothideomycetes</taxon>
        <taxon>Pleosporomycetidae</taxon>
        <taxon>Pleosporales</taxon>
        <taxon>Pleosporineae</taxon>
        <taxon>Didymellaceae</taxon>
        <taxon>Macroventuria</taxon>
    </lineage>
</organism>
<evidence type="ECO:0000313" key="2">
    <source>
        <dbReference type="Proteomes" id="UP000799754"/>
    </source>
</evidence>
<dbReference type="Proteomes" id="UP000799754">
    <property type="component" value="Unassembled WGS sequence"/>
</dbReference>